<dbReference type="InterPro" id="IPR015879">
    <property type="entry name" value="Ring_hydroxy_dOase_asu_C_dom"/>
</dbReference>
<keyword evidence="4" id="KW-0560">Oxidoreductase</keyword>
<keyword evidence="5" id="KW-0408">Iron</keyword>
<dbReference type="GO" id="GO:0051537">
    <property type="term" value="F:2 iron, 2 sulfur cluster binding"/>
    <property type="evidence" value="ECO:0007669"/>
    <property type="project" value="UniProtKB-KW"/>
</dbReference>
<dbReference type="PRINTS" id="PR00090">
    <property type="entry name" value="RNGDIOXGNASE"/>
</dbReference>
<accession>A0A381U5F6</accession>
<feature type="domain" description="Rieske" evidence="7">
    <location>
        <begin position="54"/>
        <end position="162"/>
    </location>
</feature>
<dbReference type="GO" id="GO:0016491">
    <property type="term" value="F:oxidoreductase activity"/>
    <property type="evidence" value="ECO:0007669"/>
    <property type="project" value="UniProtKB-KW"/>
</dbReference>
<organism evidence="8">
    <name type="scientific">marine metagenome</name>
    <dbReference type="NCBI Taxonomy" id="408172"/>
    <lineage>
        <taxon>unclassified sequences</taxon>
        <taxon>metagenomes</taxon>
        <taxon>ecological metagenomes</taxon>
    </lineage>
</organism>
<dbReference type="PANTHER" id="PTHR43756">
    <property type="entry name" value="CHOLINE MONOOXYGENASE, CHLOROPLASTIC"/>
    <property type="match status" value="1"/>
</dbReference>
<dbReference type="EMBL" id="UINC01005776">
    <property type="protein sequence ID" value="SVA23475.1"/>
    <property type="molecule type" value="Genomic_DNA"/>
</dbReference>
<evidence type="ECO:0000256" key="6">
    <source>
        <dbReference type="ARBA" id="ARBA00023014"/>
    </source>
</evidence>
<dbReference type="AlphaFoldDB" id="A0A381U5F6"/>
<evidence type="ECO:0000256" key="5">
    <source>
        <dbReference type="ARBA" id="ARBA00023004"/>
    </source>
</evidence>
<name>A0A381U5F6_9ZZZZ</name>
<dbReference type="Gene3D" id="3.90.380.10">
    <property type="entry name" value="Naphthalene 1,2-dioxygenase Alpha Subunit, Chain A, domain 1"/>
    <property type="match status" value="1"/>
</dbReference>
<dbReference type="Pfam" id="PF00848">
    <property type="entry name" value="Ring_hydroxyl_A"/>
    <property type="match status" value="1"/>
</dbReference>
<keyword evidence="2" id="KW-0001">2Fe-2S</keyword>
<dbReference type="Gene3D" id="2.102.10.10">
    <property type="entry name" value="Rieske [2Fe-2S] iron-sulphur domain"/>
    <property type="match status" value="1"/>
</dbReference>
<evidence type="ECO:0000313" key="8">
    <source>
        <dbReference type="EMBL" id="SVA23475.1"/>
    </source>
</evidence>
<proteinExistence type="predicted"/>
<sequence length="400" mass="45959">MSRKQLEEMAMINRQHAEDGTIKLANKILQIPASDYYDRNRWLTEIKKIFQRLPLVLGISKELKNPGDYKAPEVVGMPVIINRNSQRKLNAFLNICQHKGAALVETGYGNSNHFRCPYHGWAYNENGDLIGISDNDNFGNLDKECNGLIKLPLEERAGIIWVTLDHKSKLPIDNFLLGYDRMLAHFNFEDWYIFDTRTLKGPNWKVAYDGYLDLYHLPVLHSETFGTEISNKAMFYAWGPHQRVISPSRLSSQDDFEGKGIDYNKLPIKEVPTEVLMTGVWTIFPHVSIASFNGGGRSVLLSQLLPGENPEESYTVQYYLMEKEPDKEQREEAKKQFDFLKYVVKEEDYATGLKLQKGLKTGKMKSVLFGRNEGGGQVFHNWVNRLINAKDKDLVNLFKK</sequence>
<dbReference type="PROSITE" id="PS51296">
    <property type="entry name" value="RIESKE"/>
    <property type="match status" value="1"/>
</dbReference>
<dbReference type="GO" id="GO:0005506">
    <property type="term" value="F:iron ion binding"/>
    <property type="evidence" value="ECO:0007669"/>
    <property type="project" value="InterPro"/>
</dbReference>
<dbReference type="SUPFAM" id="SSF50022">
    <property type="entry name" value="ISP domain"/>
    <property type="match status" value="1"/>
</dbReference>
<dbReference type="InterPro" id="IPR036922">
    <property type="entry name" value="Rieske_2Fe-2S_sf"/>
</dbReference>
<keyword evidence="3" id="KW-0479">Metal-binding</keyword>
<gene>
    <name evidence="8" type="ORF">METZ01_LOCUS76329</name>
</gene>
<comment type="cofactor">
    <cofactor evidence="1">
        <name>Fe cation</name>
        <dbReference type="ChEBI" id="CHEBI:24875"/>
    </cofactor>
</comment>
<evidence type="ECO:0000256" key="3">
    <source>
        <dbReference type="ARBA" id="ARBA00022723"/>
    </source>
</evidence>
<reference evidence="8" key="1">
    <citation type="submission" date="2018-05" db="EMBL/GenBank/DDBJ databases">
        <authorList>
            <person name="Lanie J.A."/>
            <person name="Ng W.-L."/>
            <person name="Kazmierczak K.M."/>
            <person name="Andrzejewski T.M."/>
            <person name="Davidsen T.M."/>
            <person name="Wayne K.J."/>
            <person name="Tettelin H."/>
            <person name="Glass J.I."/>
            <person name="Rusch D."/>
            <person name="Podicherti R."/>
            <person name="Tsui H.-C.T."/>
            <person name="Winkler M.E."/>
        </authorList>
    </citation>
    <scope>NUCLEOTIDE SEQUENCE</scope>
</reference>
<dbReference type="CDD" id="cd03469">
    <property type="entry name" value="Rieske_RO_Alpha_N"/>
    <property type="match status" value="1"/>
</dbReference>
<dbReference type="SUPFAM" id="SSF55961">
    <property type="entry name" value="Bet v1-like"/>
    <property type="match status" value="1"/>
</dbReference>
<dbReference type="InterPro" id="IPR001663">
    <property type="entry name" value="Rng_hydr_dOase-A"/>
</dbReference>
<evidence type="ECO:0000256" key="4">
    <source>
        <dbReference type="ARBA" id="ARBA00023002"/>
    </source>
</evidence>
<evidence type="ECO:0000256" key="1">
    <source>
        <dbReference type="ARBA" id="ARBA00001962"/>
    </source>
</evidence>
<dbReference type="PANTHER" id="PTHR43756:SF5">
    <property type="entry name" value="CHOLINE MONOOXYGENASE, CHLOROPLASTIC"/>
    <property type="match status" value="1"/>
</dbReference>
<dbReference type="Pfam" id="PF00355">
    <property type="entry name" value="Rieske"/>
    <property type="match status" value="1"/>
</dbReference>
<protein>
    <recommendedName>
        <fullName evidence="7">Rieske domain-containing protein</fullName>
    </recommendedName>
</protein>
<keyword evidence="6" id="KW-0411">Iron-sulfur</keyword>
<dbReference type="InterPro" id="IPR017941">
    <property type="entry name" value="Rieske_2Fe-2S"/>
</dbReference>
<evidence type="ECO:0000259" key="7">
    <source>
        <dbReference type="PROSITE" id="PS51296"/>
    </source>
</evidence>
<evidence type="ECO:0000256" key="2">
    <source>
        <dbReference type="ARBA" id="ARBA00022714"/>
    </source>
</evidence>